<dbReference type="STRING" id="2282107.A0A286U759"/>
<keyword evidence="8" id="KW-1185">Reference proteome</keyword>
<feature type="region of interest" description="Disordered" evidence="5">
    <location>
        <begin position="330"/>
        <end position="359"/>
    </location>
</feature>
<dbReference type="PANTHER" id="PTHR47094">
    <property type="entry name" value="ELFLESS, ISOFORM B"/>
    <property type="match status" value="1"/>
</dbReference>
<protein>
    <submittedName>
        <fullName evidence="7">E3 ubiquitin-ligase RNF4-like isoform X1</fullName>
    </submittedName>
</protein>
<dbReference type="GO" id="GO:0016874">
    <property type="term" value="F:ligase activity"/>
    <property type="evidence" value="ECO:0007669"/>
    <property type="project" value="UniProtKB-KW"/>
</dbReference>
<dbReference type="GO" id="GO:0006511">
    <property type="term" value="P:ubiquitin-dependent protein catabolic process"/>
    <property type="evidence" value="ECO:0007669"/>
    <property type="project" value="TreeGrafter"/>
</dbReference>
<dbReference type="EMBL" id="NBII01000010">
    <property type="protein sequence ID" value="PAV15392.1"/>
    <property type="molecule type" value="Genomic_DNA"/>
</dbReference>
<dbReference type="PROSITE" id="PS00028">
    <property type="entry name" value="ZINC_FINGER_C2H2_1"/>
    <property type="match status" value="1"/>
</dbReference>
<sequence length="569" mass="64463">MAPGLRSMLAALKRNETLGRFKPHPFRDPHEEFAEDFENLKSDFQSCPLCGASSFPANDFFKHYQACKKSLSGLCSVNRYEDQKRELNDMQAQDPACSTSQCDTLRSSRQEEAGDSQQQGDSQDNETHTSSRTWHPCCNICDRYFSSGSSLHQHRVNEHLTTPSDLCPVCYVECNLADHLNRVARHRCPRDPAPISEEEPKACPRCEFEFLTAEDHKLHRREINRHNRIMHNIEAEAAGREWQYYCYPCDIYLGSEPELLKHRDICTSPLRYLTRFEGELLQATVNEKSTISEPSGLLLIFPEPVCNTEGHGEDDPSSCQALEESYTSPNQCQASSSFSPFEDESPAAPGPSRLPISPFLEEDGRLDFDWHLEHMRSAAQALDPTSPFVTEAEVETDQAAIPSSEANIRSSTYRHTSRTQFGREIQIPQQINENTRFETSDTLSEEEEELPPYSGSFLRQGSQSRRNTRSGQEPSIHEHILRTLPRVPEGPNIDALSILPEPSRTPNRRSKLALYECPLCFNECDNLSSVSCGHVFCTTCITRSLGRDPNCPTCRTPADIQHIRRVFLS</sequence>
<keyword evidence="2 4" id="KW-0863">Zinc-finger</keyword>
<evidence type="ECO:0000313" key="7">
    <source>
        <dbReference type="EMBL" id="PAV15392.1"/>
    </source>
</evidence>
<keyword evidence="3" id="KW-0862">Zinc</keyword>
<evidence type="ECO:0000313" key="8">
    <source>
        <dbReference type="Proteomes" id="UP000217199"/>
    </source>
</evidence>
<dbReference type="PROSITE" id="PS00518">
    <property type="entry name" value="ZF_RING_1"/>
    <property type="match status" value="1"/>
</dbReference>
<feature type="domain" description="RING-type" evidence="6">
    <location>
        <begin position="517"/>
        <end position="555"/>
    </location>
</feature>
<proteinExistence type="predicted"/>
<dbReference type="GO" id="GO:0033768">
    <property type="term" value="C:SUMO-targeted ubiquitin ligase complex"/>
    <property type="evidence" value="ECO:0007669"/>
    <property type="project" value="TreeGrafter"/>
</dbReference>
<evidence type="ECO:0000256" key="2">
    <source>
        <dbReference type="ARBA" id="ARBA00022771"/>
    </source>
</evidence>
<dbReference type="InterPro" id="IPR017907">
    <property type="entry name" value="Znf_RING_CS"/>
</dbReference>
<dbReference type="Proteomes" id="UP000217199">
    <property type="component" value="Unassembled WGS sequence"/>
</dbReference>
<dbReference type="PROSITE" id="PS50089">
    <property type="entry name" value="ZF_RING_2"/>
    <property type="match status" value="1"/>
</dbReference>
<dbReference type="AlphaFoldDB" id="A0A286U759"/>
<keyword evidence="1" id="KW-0479">Metal-binding</keyword>
<dbReference type="GO" id="GO:0061630">
    <property type="term" value="F:ubiquitin protein ligase activity"/>
    <property type="evidence" value="ECO:0007669"/>
    <property type="project" value="InterPro"/>
</dbReference>
<dbReference type="Gene3D" id="3.30.40.10">
    <property type="entry name" value="Zinc/RING finger domain, C3HC4 (zinc finger)"/>
    <property type="match status" value="1"/>
</dbReference>
<dbReference type="GO" id="GO:0032183">
    <property type="term" value="F:SUMO binding"/>
    <property type="evidence" value="ECO:0007669"/>
    <property type="project" value="TreeGrafter"/>
</dbReference>
<dbReference type="OrthoDB" id="6270329at2759"/>
<feature type="compositionally biased region" description="Polar residues" evidence="5">
    <location>
        <begin position="457"/>
        <end position="473"/>
    </location>
</feature>
<evidence type="ECO:0000256" key="5">
    <source>
        <dbReference type="SAM" id="MobiDB-lite"/>
    </source>
</evidence>
<dbReference type="Pfam" id="PF13923">
    <property type="entry name" value="zf-C3HC4_2"/>
    <property type="match status" value="1"/>
</dbReference>
<dbReference type="GO" id="GO:0008270">
    <property type="term" value="F:zinc ion binding"/>
    <property type="evidence" value="ECO:0007669"/>
    <property type="project" value="UniProtKB-KW"/>
</dbReference>
<dbReference type="SUPFAM" id="SSF57850">
    <property type="entry name" value="RING/U-box"/>
    <property type="match status" value="1"/>
</dbReference>
<reference evidence="7 8" key="1">
    <citation type="journal article" date="2017" name="Mol. Ecol.">
        <title>Comparative and population genomic landscape of Phellinus noxius: A hypervariable fungus causing root rot in trees.</title>
        <authorList>
            <person name="Chung C.L."/>
            <person name="Lee T.J."/>
            <person name="Akiba M."/>
            <person name="Lee H.H."/>
            <person name="Kuo T.H."/>
            <person name="Liu D."/>
            <person name="Ke H.M."/>
            <person name="Yokoi T."/>
            <person name="Roa M.B."/>
            <person name="Lu M.J."/>
            <person name="Chang Y.Y."/>
            <person name="Ann P.J."/>
            <person name="Tsai J.N."/>
            <person name="Chen C.Y."/>
            <person name="Tzean S.S."/>
            <person name="Ota Y."/>
            <person name="Hattori T."/>
            <person name="Sahashi N."/>
            <person name="Liou R.F."/>
            <person name="Kikuchi T."/>
            <person name="Tsai I.J."/>
        </authorList>
    </citation>
    <scope>NUCLEOTIDE SEQUENCE [LARGE SCALE GENOMIC DNA]</scope>
    <source>
        <strain evidence="7 8">FFPRI411160</strain>
    </source>
</reference>
<evidence type="ECO:0000256" key="1">
    <source>
        <dbReference type="ARBA" id="ARBA00022723"/>
    </source>
</evidence>
<dbReference type="InterPro" id="IPR001841">
    <property type="entry name" value="Znf_RING"/>
</dbReference>
<feature type="region of interest" description="Disordered" evidence="5">
    <location>
        <begin position="108"/>
        <end position="132"/>
    </location>
</feature>
<evidence type="ECO:0000259" key="6">
    <source>
        <dbReference type="PROSITE" id="PS50089"/>
    </source>
</evidence>
<evidence type="ECO:0000256" key="3">
    <source>
        <dbReference type="ARBA" id="ARBA00022833"/>
    </source>
</evidence>
<gene>
    <name evidence="7" type="ORF">PNOK_0915500</name>
</gene>
<evidence type="ECO:0000256" key="4">
    <source>
        <dbReference type="PROSITE-ProRule" id="PRU00175"/>
    </source>
</evidence>
<comment type="caution">
    <text evidence="7">The sequence shown here is derived from an EMBL/GenBank/DDBJ whole genome shotgun (WGS) entry which is preliminary data.</text>
</comment>
<name>A0A286U759_9AGAM</name>
<dbReference type="InterPro" id="IPR049627">
    <property type="entry name" value="SLX8"/>
</dbReference>
<dbReference type="GO" id="GO:0140082">
    <property type="term" value="F:SUMO-ubiquitin ligase activity"/>
    <property type="evidence" value="ECO:0007669"/>
    <property type="project" value="TreeGrafter"/>
</dbReference>
<dbReference type="InterPro" id="IPR013087">
    <property type="entry name" value="Znf_C2H2_type"/>
</dbReference>
<dbReference type="PANTHER" id="PTHR47094:SF1">
    <property type="entry name" value="RING-TYPE E3 UBIQUITIN TRANSFERASE"/>
    <property type="match status" value="1"/>
</dbReference>
<feature type="region of interest" description="Disordered" evidence="5">
    <location>
        <begin position="438"/>
        <end position="475"/>
    </location>
</feature>
<organism evidence="7 8">
    <name type="scientific">Pyrrhoderma noxium</name>
    <dbReference type="NCBI Taxonomy" id="2282107"/>
    <lineage>
        <taxon>Eukaryota</taxon>
        <taxon>Fungi</taxon>
        <taxon>Dikarya</taxon>
        <taxon>Basidiomycota</taxon>
        <taxon>Agaricomycotina</taxon>
        <taxon>Agaricomycetes</taxon>
        <taxon>Hymenochaetales</taxon>
        <taxon>Hymenochaetaceae</taxon>
        <taxon>Pyrrhoderma</taxon>
    </lineage>
</organism>
<dbReference type="InterPro" id="IPR013083">
    <property type="entry name" value="Znf_RING/FYVE/PHD"/>
</dbReference>
<dbReference type="SMART" id="SM00184">
    <property type="entry name" value="RING"/>
    <property type="match status" value="1"/>
</dbReference>
<dbReference type="InParanoid" id="A0A286U759"/>
<accession>A0A286U759</accession>